<dbReference type="EMBL" id="FWEW01003791">
    <property type="protein sequence ID" value="SLM41158.1"/>
    <property type="molecule type" value="Genomic_DNA"/>
</dbReference>
<dbReference type="AlphaFoldDB" id="A0A1W5DDD4"/>
<evidence type="ECO:0000313" key="1">
    <source>
        <dbReference type="EMBL" id="SLM41158.1"/>
    </source>
</evidence>
<reference evidence="2" key="1">
    <citation type="submission" date="2017-03" db="EMBL/GenBank/DDBJ databases">
        <authorList>
            <person name="Sharma R."/>
            <person name="Thines M."/>
        </authorList>
    </citation>
    <scope>NUCLEOTIDE SEQUENCE [LARGE SCALE GENOMIC DNA]</scope>
</reference>
<organism evidence="1 2">
    <name type="scientific">Lasallia pustulata</name>
    <dbReference type="NCBI Taxonomy" id="136370"/>
    <lineage>
        <taxon>Eukaryota</taxon>
        <taxon>Fungi</taxon>
        <taxon>Dikarya</taxon>
        <taxon>Ascomycota</taxon>
        <taxon>Pezizomycotina</taxon>
        <taxon>Lecanoromycetes</taxon>
        <taxon>OSLEUM clade</taxon>
        <taxon>Umbilicariomycetidae</taxon>
        <taxon>Umbilicariales</taxon>
        <taxon>Umbilicariaceae</taxon>
        <taxon>Lasallia</taxon>
    </lineage>
</organism>
<evidence type="ECO:0000313" key="2">
    <source>
        <dbReference type="Proteomes" id="UP000192927"/>
    </source>
</evidence>
<keyword evidence="2" id="KW-1185">Reference proteome</keyword>
<accession>A0A1W5DDD4</accession>
<sequence length="164" mass="18272">MNEVQGWLKDIPIEDYTDLQVSALKQYYFFAKLAGSAFSIFDAARYLNLPSTLNATPWYGAPVLRRHLPGVGRLKEAALILVAEDGFAPAHHVILEAYESFLAACTASAPSGTSKELEEGCLQSTTQLWTIACWPYYHYCRPGHLFLSTGTLISPLEKLTRSLW</sequence>
<proteinExistence type="predicted"/>
<name>A0A1W5DDD4_9LECA</name>
<dbReference type="Proteomes" id="UP000192927">
    <property type="component" value="Unassembled WGS sequence"/>
</dbReference>
<protein>
    <submittedName>
        <fullName evidence="1">Uncharacterized protein</fullName>
    </submittedName>
</protein>